<reference evidence="3 4" key="2">
    <citation type="submission" date="2024-07" db="EMBL/GenBank/DDBJ databases">
        <authorList>
            <person name="Akdeniz Z."/>
        </authorList>
    </citation>
    <scope>NUCLEOTIDE SEQUENCE [LARGE SCALE GENOMIC DNA]</scope>
</reference>
<accession>A0AA86TU74</accession>
<dbReference type="EMBL" id="CAXDID020000789">
    <property type="protein sequence ID" value="CAL6114195.1"/>
    <property type="molecule type" value="Genomic_DNA"/>
</dbReference>
<gene>
    <name evidence="2" type="ORF">HINF_LOCUS16335</name>
    <name evidence="3" type="ORF">HINF_LOCUS77861</name>
</gene>
<feature type="transmembrane region" description="Helical" evidence="1">
    <location>
        <begin position="46"/>
        <end position="67"/>
    </location>
</feature>
<proteinExistence type="predicted"/>
<keyword evidence="1" id="KW-0472">Membrane</keyword>
<evidence type="ECO:0000313" key="3">
    <source>
        <dbReference type="EMBL" id="CAL6114195.1"/>
    </source>
</evidence>
<dbReference type="Proteomes" id="UP001642409">
    <property type="component" value="Unassembled WGS sequence"/>
</dbReference>
<keyword evidence="4" id="KW-1185">Reference proteome</keyword>
<keyword evidence="1" id="KW-0812">Transmembrane</keyword>
<dbReference type="EMBL" id="CATOUU010000411">
    <property type="protein sequence ID" value="CAI9928690.1"/>
    <property type="molecule type" value="Genomic_DNA"/>
</dbReference>
<evidence type="ECO:0000313" key="2">
    <source>
        <dbReference type="EMBL" id="CAI9928690.1"/>
    </source>
</evidence>
<name>A0AA86TU74_9EUKA</name>
<dbReference type="AlphaFoldDB" id="A0AA86TU74"/>
<evidence type="ECO:0000256" key="1">
    <source>
        <dbReference type="SAM" id="Phobius"/>
    </source>
</evidence>
<organism evidence="2">
    <name type="scientific">Hexamita inflata</name>
    <dbReference type="NCBI Taxonomy" id="28002"/>
    <lineage>
        <taxon>Eukaryota</taxon>
        <taxon>Metamonada</taxon>
        <taxon>Diplomonadida</taxon>
        <taxon>Hexamitidae</taxon>
        <taxon>Hexamitinae</taxon>
        <taxon>Hexamita</taxon>
    </lineage>
</organism>
<evidence type="ECO:0000313" key="4">
    <source>
        <dbReference type="Proteomes" id="UP001642409"/>
    </source>
</evidence>
<protein>
    <submittedName>
        <fullName evidence="3">Hypothetical_protein</fullName>
    </submittedName>
</protein>
<keyword evidence="1" id="KW-1133">Transmembrane helix</keyword>
<sequence length="248" mass="28731">MSNLSLGSTLCCLCCGLLCGFFPRPVLIFRWICCFSGSSCSTTFPFLLYRLFGAFFVSIIQLGMFFFSSMSESQHQLYNCTSFRRTYKLKMRVTFPARRRLYSTICMVRVQLSVLRNSKPQPMNSKTDIVMKTAQIWQECRRCCVCSPRAIFIKQSRIIRKHTFTGEYIKTQNTARLYTAILPPCWEIMQVRREEPSGTCSGRLSCIGVVFHWKWSGLYLQSFLLISTAMRIPDSQVVSWRFLTNCAE</sequence>
<comment type="caution">
    <text evidence="2">The sequence shown here is derived from an EMBL/GenBank/DDBJ whole genome shotgun (WGS) entry which is preliminary data.</text>
</comment>
<reference evidence="2" key="1">
    <citation type="submission" date="2023-06" db="EMBL/GenBank/DDBJ databases">
        <authorList>
            <person name="Kurt Z."/>
        </authorList>
    </citation>
    <scope>NUCLEOTIDE SEQUENCE</scope>
</reference>